<feature type="non-terminal residue" evidence="2">
    <location>
        <position position="1"/>
    </location>
</feature>
<gene>
    <name evidence="2" type="ORF">RDB_LOCUS60165</name>
</gene>
<dbReference type="Proteomes" id="UP000663853">
    <property type="component" value="Unassembled WGS sequence"/>
</dbReference>
<organism evidence="2 3">
    <name type="scientific">Rhizoctonia solani</name>
    <dbReference type="NCBI Taxonomy" id="456999"/>
    <lineage>
        <taxon>Eukaryota</taxon>
        <taxon>Fungi</taxon>
        <taxon>Dikarya</taxon>
        <taxon>Basidiomycota</taxon>
        <taxon>Agaricomycotina</taxon>
        <taxon>Agaricomycetes</taxon>
        <taxon>Cantharellales</taxon>
        <taxon>Ceratobasidiaceae</taxon>
        <taxon>Rhizoctonia</taxon>
    </lineage>
</organism>
<evidence type="ECO:0008006" key="4">
    <source>
        <dbReference type="Google" id="ProtNLM"/>
    </source>
</evidence>
<dbReference type="Gene3D" id="1.10.287.950">
    <property type="entry name" value="Methyl-accepting chemotaxis protein"/>
    <property type="match status" value="1"/>
</dbReference>
<dbReference type="AlphaFoldDB" id="A0A8H3BMD9"/>
<comment type="caution">
    <text evidence="2">The sequence shown here is derived from an EMBL/GenBank/DDBJ whole genome shotgun (WGS) entry which is preliminary data.</text>
</comment>
<dbReference type="EMBL" id="CAJMXA010001377">
    <property type="protein sequence ID" value="CAE6459477.1"/>
    <property type="molecule type" value="Genomic_DNA"/>
</dbReference>
<name>A0A8H3BMD9_9AGAM</name>
<proteinExistence type="predicted"/>
<evidence type="ECO:0000313" key="3">
    <source>
        <dbReference type="Proteomes" id="UP000663853"/>
    </source>
</evidence>
<accession>A0A8H3BMD9</accession>
<reference evidence="2" key="1">
    <citation type="submission" date="2021-01" db="EMBL/GenBank/DDBJ databases">
        <authorList>
            <person name="Kaushik A."/>
        </authorList>
    </citation>
    <scope>NUCLEOTIDE SEQUENCE</scope>
    <source>
        <strain evidence="2">AG6-10EEA</strain>
    </source>
</reference>
<evidence type="ECO:0000313" key="2">
    <source>
        <dbReference type="EMBL" id="CAE6459477.1"/>
    </source>
</evidence>
<sequence>MAHHPGWYPPSQVCYPPELPEFLKNVYDLKLIVGVPSDDEVIGIHAVVHAARKASEIPGMHDPDMLMKLGDHLFGAQLARYRSKYSLITFPSDATYTPPVLPTHIPVNLEPVSGAPSDDEIIKVLDAVQTCQDLRRFPSMFDARLNMELSQHLFDVQMARYMRLAGESAPGSIPQVSGPESSVQIMEQTSNATGGTITPTNNAGTGANATAEQQTPHLAPGIDIREPMERPNQLSEQFNKLLERSNELLDRCSQPSDHSDSKTLVDRFNQVLERLTQRVEQSYQRPEGSDRVAERFNQLFERFNQQIEQSNQPAQRANELAEQSNGLADRANQLSEQANKSGERVADMLGIINKVLAGIQHAIVRNHKGNTYKAADCLVNEKGETPGQNSQMWHVTFEWLIGQFGSRSDCQFPVVIEGTPHTLHIDDVWLALLIRFFGVGEEYLEDGSSNKFKEGQAGTARVVFG</sequence>
<evidence type="ECO:0000256" key="1">
    <source>
        <dbReference type="SAM" id="MobiDB-lite"/>
    </source>
</evidence>
<protein>
    <recommendedName>
        <fullName evidence="4">Laminin domain protein</fullName>
    </recommendedName>
</protein>
<dbReference type="SUPFAM" id="SSF58104">
    <property type="entry name" value="Methyl-accepting chemotaxis protein (MCP) signaling domain"/>
    <property type="match status" value="1"/>
</dbReference>
<feature type="region of interest" description="Disordered" evidence="1">
    <location>
        <begin position="308"/>
        <end position="327"/>
    </location>
</feature>